<protein>
    <submittedName>
        <fullName evidence="1">Uncharacterized protein</fullName>
    </submittedName>
</protein>
<organism evidence="1 2">
    <name type="scientific">Nephila pilipes</name>
    <name type="common">Giant wood spider</name>
    <name type="synonym">Nephila maculata</name>
    <dbReference type="NCBI Taxonomy" id="299642"/>
    <lineage>
        <taxon>Eukaryota</taxon>
        <taxon>Metazoa</taxon>
        <taxon>Ecdysozoa</taxon>
        <taxon>Arthropoda</taxon>
        <taxon>Chelicerata</taxon>
        <taxon>Arachnida</taxon>
        <taxon>Araneae</taxon>
        <taxon>Araneomorphae</taxon>
        <taxon>Entelegynae</taxon>
        <taxon>Araneoidea</taxon>
        <taxon>Nephilidae</taxon>
        <taxon>Nephila</taxon>
    </lineage>
</organism>
<dbReference type="AlphaFoldDB" id="A0A8X6N7A8"/>
<sequence length="85" mass="9656">MFNIVTKDDSKTISVAVLTVEGFSEELKKNLREAANEFSSYLPVNLHAFLEEEGRFKVFDSEIDTELKVSGHEVQTDAPEYVCRL</sequence>
<name>A0A8X6N7A8_NEPPI</name>
<gene>
    <name evidence="1" type="ORF">NPIL_481141</name>
</gene>
<keyword evidence="2" id="KW-1185">Reference proteome</keyword>
<dbReference type="Proteomes" id="UP000887013">
    <property type="component" value="Unassembled WGS sequence"/>
</dbReference>
<dbReference type="EMBL" id="BMAW01006270">
    <property type="protein sequence ID" value="GFS98111.1"/>
    <property type="molecule type" value="Genomic_DNA"/>
</dbReference>
<evidence type="ECO:0000313" key="2">
    <source>
        <dbReference type="Proteomes" id="UP000887013"/>
    </source>
</evidence>
<comment type="caution">
    <text evidence="1">The sequence shown here is derived from an EMBL/GenBank/DDBJ whole genome shotgun (WGS) entry which is preliminary data.</text>
</comment>
<reference evidence="1" key="1">
    <citation type="submission" date="2020-08" db="EMBL/GenBank/DDBJ databases">
        <title>Multicomponent nature underlies the extraordinary mechanical properties of spider dragline silk.</title>
        <authorList>
            <person name="Kono N."/>
            <person name="Nakamura H."/>
            <person name="Mori M."/>
            <person name="Yoshida Y."/>
            <person name="Ohtoshi R."/>
            <person name="Malay A.D."/>
            <person name="Moran D.A.P."/>
            <person name="Tomita M."/>
            <person name="Numata K."/>
            <person name="Arakawa K."/>
        </authorList>
    </citation>
    <scope>NUCLEOTIDE SEQUENCE</scope>
</reference>
<accession>A0A8X6N7A8</accession>
<evidence type="ECO:0000313" key="1">
    <source>
        <dbReference type="EMBL" id="GFS98111.1"/>
    </source>
</evidence>
<proteinExistence type="predicted"/>